<dbReference type="InterPro" id="IPR013221">
    <property type="entry name" value="Mur_ligase_cen"/>
</dbReference>
<dbReference type="NCBIfam" id="TIGR01499">
    <property type="entry name" value="folC"/>
    <property type="match status" value="1"/>
</dbReference>
<dbReference type="SUPFAM" id="SSF53244">
    <property type="entry name" value="MurD-like peptide ligases, peptide-binding domain"/>
    <property type="match status" value="1"/>
</dbReference>
<evidence type="ECO:0000256" key="6">
    <source>
        <dbReference type="ARBA" id="ARBA00022842"/>
    </source>
</evidence>
<keyword evidence="5" id="KW-0067">ATP-binding</keyword>
<dbReference type="GO" id="GO:0004326">
    <property type="term" value="F:tetrahydrofolylpolyglutamate synthase activity"/>
    <property type="evidence" value="ECO:0007669"/>
    <property type="project" value="InterPro"/>
</dbReference>
<evidence type="ECO:0000313" key="8">
    <source>
        <dbReference type="EMBL" id="OMJ72199.1"/>
    </source>
</evidence>
<organism evidence="8 9">
    <name type="scientific">Stentor coeruleus</name>
    <dbReference type="NCBI Taxonomy" id="5963"/>
    <lineage>
        <taxon>Eukaryota</taxon>
        <taxon>Sar</taxon>
        <taxon>Alveolata</taxon>
        <taxon>Ciliophora</taxon>
        <taxon>Postciliodesmatophora</taxon>
        <taxon>Heterotrichea</taxon>
        <taxon>Heterotrichida</taxon>
        <taxon>Stentoridae</taxon>
        <taxon>Stentor</taxon>
    </lineage>
</organism>
<keyword evidence="6" id="KW-0460">Magnesium</keyword>
<dbReference type="Proteomes" id="UP000187209">
    <property type="component" value="Unassembled WGS sequence"/>
</dbReference>
<dbReference type="AlphaFoldDB" id="A0A1R2B606"/>
<proteinExistence type="inferred from homology"/>
<keyword evidence="9" id="KW-1185">Reference proteome</keyword>
<comment type="caution">
    <text evidence="8">The sequence shown here is derived from an EMBL/GenBank/DDBJ whole genome shotgun (WGS) entry which is preliminary data.</text>
</comment>
<dbReference type="OrthoDB" id="5212574at2759"/>
<dbReference type="Pfam" id="PF08245">
    <property type="entry name" value="Mur_ligase_M"/>
    <property type="match status" value="1"/>
</dbReference>
<evidence type="ECO:0000256" key="1">
    <source>
        <dbReference type="ARBA" id="ARBA00008276"/>
    </source>
</evidence>
<sequence>MATYEETLKSLFSLKAIRHSTQDQEFKHILEQLGNPHLAYKVIHITGTSGKGTVSLKTAATLIKNGHKTGLVISPHILSFRERISVNFEQIPEAYVVEKYSFLIQLFEKNQYPYAFEHIVCLLGFLYLRDCQVEYAVIEVGCGGKRDASNVVDPVISVITSVGLDHMHLLGNTIDEIATEKSGVIKPGKPVVIGPNTPQILLRQIADEKGSEVLVVETNQEFKNYIEENSKITQRIFEIVKVSPEALEFGLGFSQPFRLQKIEAFGKTFILDVGHNPMALNRVLSDFIREFGNEIRVVLAMSKGKSPKEFLDIIGKYSRLIHVVSSDHIRIVHYSVLQEAACEIGLELGISGEVYDVLQAISQVKTDEPVLVIGTCFIIETWVEAFRLMGVEIGFSLI</sequence>
<comment type="similarity">
    <text evidence="1">Belongs to the folylpolyglutamate synthase family.</text>
</comment>
<accession>A0A1R2B606</accession>
<dbReference type="PANTHER" id="PTHR11136">
    <property type="entry name" value="FOLYLPOLYGLUTAMATE SYNTHASE-RELATED"/>
    <property type="match status" value="1"/>
</dbReference>
<dbReference type="GO" id="GO:0005737">
    <property type="term" value="C:cytoplasm"/>
    <property type="evidence" value="ECO:0007669"/>
    <property type="project" value="TreeGrafter"/>
</dbReference>
<keyword evidence="3" id="KW-0479">Metal-binding</keyword>
<keyword evidence="4" id="KW-0547">Nucleotide-binding</keyword>
<name>A0A1R2B606_9CILI</name>
<reference evidence="8 9" key="1">
    <citation type="submission" date="2016-11" db="EMBL/GenBank/DDBJ databases">
        <title>The macronuclear genome of Stentor coeruleus: a giant cell with tiny introns.</title>
        <authorList>
            <person name="Slabodnick M."/>
            <person name="Ruby J.G."/>
            <person name="Reiff S.B."/>
            <person name="Swart E.C."/>
            <person name="Gosai S."/>
            <person name="Prabakaran S."/>
            <person name="Witkowska E."/>
            <person name="Larue G.E."/>
            <person name="Fisher S."/>
            <person name="Freeman R.M."/>
            <person name="Gunawardena J."/>
            <person name="Chu W."/>
            <person name="Stover N.A."/>
            <person name="Gregory B.D."/>
            <person name="Nowacki M."/>
            <person name="Derisi J."/>
            <person name="Roy S.W."/>
            <person name="Marshall W.F."/>
            <person name="Sood P."/>
        </authorList>
    </citation>
    <scope>NUCLEOTIDE SEQUENCE [LARGE SCALE GENOMIC DNA]</scope>
    <source>
        <strain evidence="8">WM001</strain>
    </source>
</reference>
<evidence type="ECO:0000256" key="4">
    <source>
        <dbReference type="ARBA" id="ARBA00022741"/>
    </source>
</evidence>
<dbReference type="GO" id="GO:0008841">
    <property type="term" value="F:dihydrofolate synthase activity"/>
    <property type="evidence" value="ECO:0007669"/>
    <property type="project" value="TreeGrafter"/>
</dbReference>
<dbReference type="PANTHER" id="PTHR11136:SF0">
    <property type="entry name" value="DIHYDROFOLATE SYNTHETASE-RELATED"/>
    <property type="match status" value="1"/>
</dbReference>
<evidence type="ECO:0000256" key="2">
    <source>
        <dbReference type="ARBA" id="ARBA00022598"/>
    </source>
</evidence>
<dbReference type="Gene3D" id="3.40.1190.10">
    <property type="entry name" value="Mur-like, catalytic domain"/>
    <property type="match status" value="1"/>
</dbReference>
<dbReference type="EMBL" id="MPUH01000921">
    <property type="protein sequence ID" value="OMJ72199.1"/>
    <property type="molecule type" value="Genomic_DNA"/>
</dbReference>
<evidence type="ECO:0000259" key="7">
    <source>
        <dbReference type="Pfam" id="PF08245"/>
    </source>
</evidence>
<evidence type="ECO:0000313" key="9">
    <source>
        <dbReference type="Proteomes" id="UP000187209"/>
    </source>
</evidence>
<protein>
    <recommendedName>
        <fullName evidence="7">Mur ligase central domain-containing protein</fullName>
    </recommendedName>
</protein>
<evidence type="ECO:0000256" key="3">
    <source>
        <dbReference type="ARBA" id="ARBA00022723"/>
    </source>
</evidence>
<dbReference type="InterPro" id="IPR036615">
    <property type="entry name" value="Mur_ligase_C_dom_sf"/>
</dbReference>
<evidence type="ECO:0000256" key="5">
    <source>
        <dbReference type="ARBA" id="ARBA00022840"/>
    </source>
</evidence>
<dbReference type="GO" id="GO:0046872">
    <property type="term" value="F:metal ion binding"/>
    <property type="evidence" value="ECO:0007669"/>
    <property type="project" value="UniProtKB-KW"/>
</dbReference>
<dbReference type="Gene3D" id="3.90.190.20">
    <property type="entry name" value="Mur ligase, C-terminal domain"/>
    <property type="match status" value="1"/>
</dbReference>
<keyword evidence="2" id="KW-0436">Ligase</keyword>
<dbReference type="GO" id="GO:0005524">
    <property type="term" value="F:ATP binding"/>
    <property type="evidence" value="ECO:0007669"/>
    <property type="project" value="UniProtKB-KW"/>
</dbReference>
<gene>
    <name evidence="8" type="ORF">SteCoe_29404</name>
</gene>
<dbReference type="InterPro" id="IPR001645">
    <property type="entry name" value="Folylpolyglutamate_synth"/>
</dbReference>
<dbReference type="SUPFAM" id="SSF53623">
    <property type="entry name" value="MurD-like peptide ligases, catalytic domain"/>
    <property type="match status" value="1"/>
</dbReference>
<feature type="domain" description="Mur ligase central" evidence="7">
    <location>
        <begin position="45"/>
        <end position="238"/>
    </location>
</feature>
<dbReference type="InterPro" id="IPR036565">
    <property type="entry name" value="Mur-like_cat_sf"/>
</dbReference>